<dbReference type="Gene3D" id="3.80.30.30">
    <property type="match status" value="1"/>
</dbReference>
<reference evidence="1" key="1">
    <citation type="journal article" date="2024" name="Int. J. Syst. Evol. Microbiol.">
        <title>Turicibacter faecis sp. nov., isolated from faeces of heart failure mouse model.</title>
        <authorList>
            <person name="Imamura Y."/>
            <person name="Motooka D."/>
            <person name="Nakajima Y."/>
            <person name="Ito S."/>
            <person name="Kitakaze M."/>
            <person name="Iida T."/>
            <person name="Nakamura S."/>
        </authorList>
    </citation>
    <scope>NUCLEOTIDE SEQUENCE</scope>
    <source>
        <strain evidence="1">TC023</strain>
    </source>
</reference>
<accession>A0ABN6ZEU1</accession>
<keyword evidence="2" id="KW-1185">Reference proteome</keyword>
<dbReference type="RefSeq" id="WP_161830942.1">
    <property type="nucleotide sequence ID" value="NZ_AP028127.1"/>
</dbReference>
<dbReference type="EMBL" id="AP028127">
    <property type="protein sequence ID" value="BEH90313.1"/>
    <property type="molecule type" value="Genomic_DNA"/>
</dbReference>
<dbReference type="PANTHER" id="PTHR37822:SF2">
    <property type="entry name" value="SPORE PHOTOPRODUCT LYASE"/>
    <property type="match status" value="1"/>
</dbReference>
<evidence type="ECO:0000313" key="1">
    <source>
        <dbReference type="EMBL" id="BEH90313.1"/>
    </source>
</evidence>
<dbReference type="Pfam" id="PF20903">
    <property type="entry name" value="SPL"/>
    <property type="match status" value="1"/>
</dbReference>
<dbReference type="InterPro" id="IPR007197">
    <property type="entry name" value="rSAM"/>
</dbReference>
<sequence>MFKPYHVYIEKEALSYKQTKELKKQLESRHLPIDVIENGQTKVAKGRDTSGDEVLMISVYKNQEFRAAPPFADYAIPFVSGCVGRCEYCRAAQCRSFVRVYVNENDLLKKVKRYAQKGLAVTFEGSLEADPIPTEPYTHALAHMIEFTAKQPNVFFTFTTKFTDVDSLLCLNHQERTKVRFSINTDTVISSFEEGTPSMKERIMAAFKMMKAGYPVGFVIAPVFVYPNWKEDYLMLIKRLKEYLESAHPSQPVTFEIMAHRFMKVAKNHLFQVVEDPYLPVDIQEMSYKYGPYFYGKNSYDVATMDQIKELFEFGLAHLPFNYEIKYIV</sequence>
<gene>
    <name evidence="1" type="primary">spl</name>
    <name evidence="1" type="ORF">T23_04150</name>
</gene>
<dbReference type="Gene3D" id="3.40.50.12110">
    <property type="match status" value="1"/>
</dbReference>
<evidence type="ECO:0000313" key="2">
    <source>
        <dbReference type="Proteomes" id="UP001432099"/>
    </source>
</evidence>
<protein>
    <submittedName>
        <fullName evidence="1">Spore photoproduct lyase</fullName>
    </submittedName>
</protein>
<organism evidence="1 2">
    <name type="scientific">Turicibacter faecis</name>
    <dbReference type="NCBI Taxonomy" id="2963365"/>
    <lineage>
        <taxon>Bacteria</taxon>
        <taxon>Bacillati</taxon>
        <taxon>Bacillota</taxon>
        <taxon>Erysipelotrichia</taxon>
        <taxon>Erysipelotrichales</taxon>
        <taxon>Turicibacteraceae</taxon>
        <taxon>Turicibacter</taxon>
    </lineage>
</organism>
<dbReference type="SFLD" id="SFLDS00029">
    <property type="entry name" value="Radical_SAM"/>
    <property type="match status" value="1"/>
</dbReference>
<keyword evidence="1" id="KW-0456">Lyase</keyword>
<dbReference type="GO" id="GO:0016829">
    <property type="term" value="F:lyase activity"/>
    <property type="evidence" value="ECO:0007669"/>
    <property type="project" value="UniProtKB-KW"/>
</dbReference>
<name>A0ABN6ZEU1_9FIRM</name>
<dbReference type="Proteomes" id="UP001432099">
    <property type="component" value="Chromosome"/>
</dbReference>
<dbReference type="PANTHER" id="PTHR37822">
    <property type="entry name" value="SPORE PHOTOPRODUCT LYASE-RELATED"/>
    <property type="match status" value="1"/>
</dbReference>
<dbReference type="InterPro" id="IPR049539">
    <property type="entry name" value="SPL"/>
</dbReference>
<proteinExistence type="predicted"/>